<dbReference type="InterPro" id="IPR022572">
    <property type="entry name" value="DNA_rep/recomb_RecO_N"/>
</dbReference>
<proteinExistence type="inferred from homology"/>
<evidence type="ECO:0000313" key="10">
    <source>
        <dbReference type="Proteomes" id="UP000027059"/>
    </source>
</evidence>
<reference evidence="10" key="1">
    <citation type="submission" date="2014-02" db="EMBL/GenBank/DDBJ databases">
        <title>Complete genome sequence and comparative genomic analysis of the nitrogen-fixing bacterium Leptospirillum ferriphilum YSK.</title>
        <authorList>
            <person name="Guo X."/>
            <person name="Yin H."/>
            <person name="Liang Y."/>
            <person name="Hu Q."/>
            <person name="Ma L."/>
            <person name="Xiao Y."/>
            <person name="Zhang X."/>
            <person name="Qiu G."/>
            <person name="Liu X."/>
        </authorList>
    </citation>
    <scope>NUCLEOTIDE SEQUENCE [LARGE SCALE GENOMIC DNA]</scope>
    <source>
        <strain evidence="10">YSK</strain>
    </source>
</reference>
<feature type="domain" description="DNA replication/recombination mediator RecO N-terminal" evidence="8">
    <location>
        <begin position="2"/>
        <end position="78"/>
    </location>
</feature>
<accession>A0A059XWX7</accession>
<evidence type="ECO:0000256" key="7">
    <source>
        <dbReference type="HAMAP-Rule" id="MF_00201"/>
    </source>
</evidence>
<dbReference type="NCBIfam" id="TIGR00613">
    <property type="entry name" value="reco"/>
    <property type="match status" value="1"/>
</dbReference>
<dbReference type="Gene3D" id="2.40.50.140">
    <property type="entry name" value="Nucleic acid-binding proteins"/>
    <property type="match status" value="1"/>
</dbReference>
<comment type="function">
    <text evidence="7">Involved in DNA repair and RecF pathway recombination.</text>
</comment>
<dbReference type="KEGG" id="lfp:Y981_04675"/>
<comment type="similarity">
    <text evidence="1 7">Belongs to the RecO family.</text>
</comment>
<evidence type="ECO:0000256" key="4">
    <source>
        <dbReference type="ARBA" id="ARBA00023172"/>
    </source>
</evidence>
<protein>
    <recommendedName>
        <fullName evidence="2 7">DNA repair protein RecO</fullName>
    </recommendedName>
    <alternativeName>
        <fullName evidence="6 7">Recombination protein O</fullName>
    </alternativeName>
</protein>
<dbReference type="Pfam" id="PF02565">
    <property type="entry name" value="RecO_C"/>
    <property type="match status" value="1"/>
</dbReference>
<dbReference type="Pfam" id="PF11967">
    <property type="entry name" value="RecO_N"/>
    <property type="match status" value="1"/>
</dbReference>
<dbReference type="InterPro" id="IPR037278">
    <property type="entry name" value="ARFGAP/RecO"/>
</dbReference>
<name>A0A059XWX7_9BACT</name>
<dbReference type="RefSeq" id="WP_014960769.1">
    <property type="nucleotide sequence ID" value="NZ_CP007243.1"/>
</dbReference>
<dbReference type="PANTHER" id="PTHR33991">
    <property type="entry name" value="DNA REPAIR PROTEIN RECO"/>
    <property type="match status" value="1"/>
</dbReference>
<evidence type="ECO:0000256" key="1">
    <source>
        <dbReference type="ARBA" id="ARBA00007452"/>
    </source>
</evidence>
<dbReference type="SUPFAM" id="SSF50249">
    <property type="entry name" value="Nucleic acid-binding proteins"/>
    <property type="match status" value="1"/>
</dbReference>
<dbReference type="GO" id="GO:0006302">
    <property type="term" value="P:double-strand break repair"/>
    <property type="evidence" value="ECO:0007669"/>
    <property type="project" value="TreeGrafter"/>
</dbReference>
<dbReference type="EMBL" id="CP007243">
    <property type="protein sequence ID" value="AIA31625.1"/>
    <property type="molecule type" value="Genomic_DNA"/>
</dbReference>
<keyword evidence="10" id="KW-1185">Reference proteome</keyword>
<dbReference type="PANTHER" id="PTHR33991:SF1">
    <property type="entry name" value="DNA REPAIR PROTEIN RECO"/>
    <property type="match status" value="1"/>
</dbReference>
<reference evidence="9 10" key="2">
    <citation type="journal article" date="2015" name="Biomed. Res. Int.">
        <title>Effects of Arsenite Resistance on the Growth and Functional Gene Expression of Leptospirillum ferriphilum and Acidithiobacillus thiooxidans in Pure Culture and Coculture.</title>
        <authorList>
            <person name="Jiang H."/>
            <person name="Liang Y."/>
            <person name="Yin H."/>
            <person name="Xiao Y."/>
            <person name="Guo X."/>
            <person name="Xu Y."/>
            <person name="Hu Q."/>
            <person name="Liu H."/>
            <person name="Liu X."/>
        </authorList>
    </citation>
    <scope>NUCLEOTIDE SEQUENCE [LARGE SCALE GENOMIC DNA]</scope>
    <source>
        <strain evidence="9 10">YSK</strain>
    </source>
</reference>
<keyword evidence="3 7" id="KW-0227">DNA damage</keyword>
<dbReference type="AlphaFoldDB" id="A0A059XWX7"/>
<sequence length="246" mass="27603">MEQYALVLRSVRYLESDRVVTFFSREEGVLTGFARGATGMSNRFGASLEPLTLSTILGRFHLEGTLYRIHKASIVNPFSYVKSDLDRCYWAGMGIRLLLGLLPPALPEPPVFDLAVNYLELLSAQKISPAFAWIRFAASALDLLGYQIRADDCSLCKESPFGNSLFYYPMDGRVLCSRCLENPGRMEVGLKVEVRVLRFLDGIARNGGEIPADTPILSRSVEFLDRILSCRVKDWRTIDSLPVRIV</sequence>
<keyword evidence="5 7" id="KW-0234">DNA repair</keyword>
<evidence type="ECO:0000256" key="6">
    <source>
        <dbReference type="ARBA" id="ARBA00033409"/>
    </source>
</evidence>
<dbReference type="HAMAP" id="MF_00201">
    <property type="entry name" value="RecO"/>
    <property type="match status" value="1"/>
</dbReference>
<dbReference type="InterPro" id="IPR003717">
    <property type="entry name" value="RecO"/>
</dbReference>
<gene>
    <name evidence="7" type="primary">recO</name>
    <name evidence="9" type="ORF">Y981_04675</name>
</gene>
<dbReference type="SUPFAM" id="SSF57863">
    <property type="entry name" value="ArfGap/RecO-like zinc finger"/>
    <property type="match status" value="1"/>
</dbReference>
<dbReference type="InterPro" id="IPR042242">
    <property type="entry name" value="RecO_C"/>
</dbReference>
<dbReference type="OrthoDB" id="9780797at2"/>
<evidence type="ECO:0000256" key="5">
    <source>
        <dbReference type="ARBA" id="ARBA00023204"/>
    </source>
</evidence>
<dbReference type="Gene3D" id="1.20.1440.120">
    <property type="entry name" value="Recombination protein O, C-terminal domain"/>
    <property type="match status" value="1"/>
</dbReference>
<dbReference type="InterPro" id="IPR012340">
    <property type="entry name" value="NA-bd_OB-fold"/>
</dbReference>
<organism evidence="9 10">
    <name type="scientific">Leptospirillum ferriphilum YSK</name>
    <dbReference type="NCBI Taxonomy" id="1441628"/>
    <lineage>
        <taxon>Bacteria</taxon>
        <taxon>Pseudomonadati</taxon>
        <taxon>Nitrospirota</taxon>
        <taxon>Nitrospiria</taxon>
        <taxon>Nitrospirales</taxon>
        <taxon>Nitrospiraceae</taxon>
        <taxon>Leptospirillum</taxon>
    </lineage>
</organism>
<dbReference type="Proteomes" id="UP000027059">
    <property type="component" value="Chromosome"/>
</dbReference>
<evidence type="ECO:0000256" key="3">
    <source>
        <dbReference type="ARBA" id="ARBA00022763"/>
    </source>
</evidence>
<evidence type="ECO:0000259" key="8">
    <source>
        <dbReference type="Pfam" id="PF11967"/>
    </source>
</evidence>
<evidence type="ECO:0000256" key="2">
    <source>
        <dbReference type="ARBA" id="ARBA00021310"/>
    </source>
</evidence>
<dbReference type="HOGENOM" id="CLU_066632_2_1_0"/>
<keyword evidence="4 7" id="KW-0233">DNA recombination</keyword>
<dbReference type="GO" id="GO:0043590">
    <property type="term" value="C:bacterial nucleoid"/>
    <property type="evidence" value="ECO:0007669"/>
    <property type="project" value="TreeGrafter"/>
</dbReference>
<dbReference type="GO" id="GO:0006310">
    <property type="term" value="P:DNA recombination"/>
    <property type="evidence" value="ECO:0007669"/>
    <property type="project" value="UniProtKB-UniRule"/>
</dbReference>
<evidence type="ECO:0000313" key="9">
    <source>
        <dbReference type="EMBL" id="AIA31625.1"/>
    </source>
</evidence>